<dbReference type="HOGENOM" id="CLU_105391_0_0_9"/>
<evidence type="ECO:0000259" key="1">
    <source>
        <dbReference type="PROSITE" id="PS51819"/>
    </source>
</evidence>
<dbReference type="Pfam" id="PF00903">
    <property type="entry name" value="Glyoxalase"/>
    <property type="match status" value="1"/>
</dbReference>
<proteinExistence type="predicted"/>
<dbReference type="EMBL" id="CP000817">
    <property type="protein sequence ID" value="ACA41288.1"/>
    <property type="molecule type" value="Genomic_DNA"/>
</dbReference>
<dbReference type="Pfam" id="PF18711">
    <property type="entry name" value="TxDE"/>
    <property type="match status" value="1"/>
</dbReference>
<dbReference type="InterPro" id="IPR040553">
    <property type="entry name" value="TxDE"/>
</dbReference>
<organism evidence="2 3">
    <name type="scientific">Lysinibacillus sphaericus (strain C3-41)</name>
    <dbReference type="NCBI Taxonomy" id="444177"/>
    <lineage>
        <taxon>Bacteria</taxon>
        <taxon>Bacillati</taxon>
        <taxon>Bacillota</taxon>
        <taxon>Bacilli</taxon>
        <taxon>Bacillales</taxon>
        <taxon>Bacillaceae</taxon>
        <taxon>Lysinibacillus</taxon>
    </lineage>
</organism>
<dbReference type="PROSITE" id="PS51819">
    <property type="entry name" value="VOC"/>
    <property type="match status" value="1"/>
</dbReference>
<protein>
    <recommendedName>
        <fullName evidence="1">VOC domain-containing protein</fullName>
    </recommendedName>
</protein>
<dbReference type="Proteomes" id="UP000002164">
    <property type="component" value="Chromosome"/>
</dbReference>
<evidence type="ECO:0000313" key="2">
    <source>
        <dbReference type="EMBL" id="ACA41288.1"/>
    </source>
</evidence>
<dbReference type="InterPro" id="IPR029068">
    <property type="entry name" value="Glyas_Bleomycin-R_OHBP_Dase"/>
</dbReference>
<dbReference type="KEGG" id="lsp:Bsph_3810"/>
<dbReference type="InterPro" id="IPR004360">
    <property type="entry name" value="Glyas_Fos-R_dOase_dom"/>
</dbReference>
<reference evidence="2 3" key="1">
    <citation type="journal article" date="2008" name="J. Bacteriol.">
        <title>Complete genome sequence of the mosquitocidal bacterium Bacillus sphaericus C3-41 and comparison with those of closely related Bacillus species.</title>
        <authorList>
            <person name="Hu X."/>
            <person name="Fan W."/>
            <person name="Han B."/>
            <person name="Liu H."/>
            <person name="Zheng D."/>
            <person name="Li Q."/>
            <person name="Dong W."/>
            <person name="Yan J."/>
            <person name="Gao M."/>
            <person name="Berry C."/>
            <person name="Yuan Z."/>
        </authorList>
    </citation>
    <scope>NUCLEOTIDE SEQUENCE [LARGE SCALE GENOMIC DNA]</scope>
    <source>
        <strain evidence="2 3">C3-41</strain>
    </source>
</reference>
<name>B1HUE3_LYSSC</name>
<dbReference type="AlphaFoldDB" id="B1HUE3"/>
<dbReference type="EnsemblBacteria" id="ACA41288">
    <property type="protein sequence ID" value="ACA41288"/>
    <property type="gene ID" value="Bsph_3810"/>
</dbReference>
<gene>
    <name evidence="2" type="ordered locus">Bsph_3810</name>
</gene>
<evidence type="ECO:0000313" key="3">
    <source>
        <dbReference type="Proteomes" id="UP000002164"/>
    </source>
</evidence>
<dbReference type="InterPro" id="IPR037523">
    <property type="entry name" value="VOC_core"/>
</dbReference>
<accession>B1HUE3</accession>
<dbReference type="SUPFAM" id="SSF54593">
    <property type="entry name" value="Glyoxalase/Bleomycin resistance protein/Dihydroxybiphenyl dioxygenase"/>
    <property type="match status" value="1"/>
</dbReference>
<dbReference type="Gene3D" id="3.10.180.10">
    <property type="entry name" value="2,3-Dihydroxybiphenyl 1,2-Dioxygenase, domain 1"/>
    <property type="match status" value="1"/>
</dbReference>
<feature type="domain" description="VOC" evidence="1">
    <location>
        <begin position="5"/>
        <end position="119"/>
    </location>
</feature>
<sequence length="230" mass="26323">MDFMKISRVKLVVHDVQKMQQFYCEQMGFALVKGTEDYFTIAVGESEMTFEKVSSQIQKQYHFALNIPSNLFQQAKDWANERVGLLFSEGQDEVYFQFLKAYSCYFYDPEGNIVEFISRQEVNPKLNTTTFSIDQVLHIGEINLTTDDILAVAGELNEYGIKPINNKNIQQDSLNFLGNYEDGANILVGPSARLWYFSDKIAQVSPICIEINDTLQLIMDEIGHLTVVKL</sequence>